<evidence type="ECO:0000313" key="10">
    <source>
        <dbReference type="Proteomes" id="UP001194696"/>
    </source>
</evidence>
<evidence type="ECO:0000256" key="6">
    <source>
        <dbReference type="SAM" id="MobiDB-lite"/>
    </source>
</evidence>
<feature type="region of interest" description="Disordered" evidence="6">
    <location>
        <begin position="1473"/>
        <end position="1497"/>
    </location>
</feature>
<feature type="transmembrane region" description="Helical" evidence="7">
    <location>
        <begin position="1236"/>
        <end position="1257"/>
    </location>
</feature>
<dbReference type="PANTHER" id="PTHR10582">
    <property type="entry name" value="TRANSIENT RECEPTOR POTENTIAL ION CHANNEL PROTEIN"/>
    <property type="match status" value="1"/>
</dbReference>
<feature type="region of interest" description="Disordered" evidence="6">
    <location>
        <begin position="158"/>
        <end position="181"/>
    </location>
</feature>
<dbReference type="InterPro" id="IPR005821">
    <property type="entry name" value="Ion_trans_dom"/>
</dbReference>
<keyword evidence="5 7" id="KW-0472">Membrane</keyword>
<organism evidence="9 10">
    <name type="scientific">Linnemannia gamsii</name>
    <dbReference type="NCBI Taxonomy" id="64522"/>
    <lineage>
        <taxon>Eukaryota</taxon>
        <taxon>Fungi</taxon>
        <taxon>Fungi incertae sedis</taxon>
        <taxon>Mucoromycota</taxon>
        <taxon>Mortierellomycotina</taxon>
        <taxon>Mortierellomycetes</taxon>
        <taxon>Mortierellales</taxon>
        <taxon>Mortierellaceae</taxon>
        <taxon>Linnemannia</taxon>
    </lineage>
</organism>
<evidence type="ECO:0000259" key="8">
    <source>
        <dbReference type="Pfam" id="PF00520"/>
    </source>
</evidence>
<evidence type="ECO:0000256" key="7">
    <source>
        <dbReference type="SAM" id="Phobius"/>
    </source>
</evidence>
<dbReference type="SUPFAM" id="SSF50978">
    <property type="entry name" value="WD40 repeat-like"/>
    <property type="match status" value="1"/>
</dbReference>
<dbReference type="SUPFAM" id="SSF69322">
    <property type="entry name" value="Tricorn protease domain 2"/>
    <property type="match status" value="1"/>
</dbReference>
<feature type="transmembrane region" description="Helical" evidence="7">
    <location>
        <begin position="1133"/>
        <end position="1153"/>
    </location>
</feature>
<reference evidence="9 10" key="1">
    <citation type="journal article" date="2020" name="Fungal Divers.">
        <title>Resolving the Mortierellaceae phylogeny through synthesis of multi-gene phylogenetics and phylogenomics.</title>
        <authorList>
            <person name="Vandepol N."/>
            <person name="Liber J."/>
            <person name="Desiro A."/>
            <person name="Na H."/>
            <person name="Kennedy M."/>
            <person name="Barry K."/>
            <person name="Grigoriev I.V."/>
            <person name="Miller A.N."/>
            <person name="O'Donnell K."/>
            <person name="Stajich J.E."/>
            <person name="Bonito G."/>
        </authorList>
    </citation>
    <scope>NUCLEOTIDE SEQUENCE [LARGE SCALE GENOMIC DNA]</scope>
    <source>
        <strain evidence="9 10">AD045</strain>
    </source>
</reference>
<dbReference type="Pfam" id="PF00520">
    <property type="entry name" value="Ion_trans"/>
    <property type="match status" value="1"/>
</dbReference>
<feature type="transmembrane region" description="Helical" evidence="7">
    <location>
        <begin position="1198"/>
        <end position="1224"/>
    </location>
</feature>
<name>A0ABQ7KCG8_9FUNG</name>
<evidence type="ECO:0000256" key="3">
    <source>
        <dbReference type="ARBA" id="ARBA00022737"/>
    </source>
</evidence>
<feature type="transmembrane region" description="Helical" evidence="7">
    <location>
        <begin position="1305"/>
        <end position="1330"/>
    </location>
</feature>
<gene>
    <name evidence="9" type="ORF">BGZ96_012368</name>
</gene>
<protein>
    <recommendedName>
        <fullName evidence="8">Ion transport domain-containing protein</fullName>
    </recommendedName>
</protein>
<dbReference type="Proteomes" id="UP001194696">
    <property type="component" value="Unassembled WGS sequence"/>
</dbReference>
<evidence type="ECO:0000256" key="5">
    <source>
        <dbReference type="ARBA" id="ARBA00023136"/>
    </source>
</evidence>
<evidence type="ECO:0000313" key="9">
    <source>
        <dbReference type="EMBL" id="KAG0295172.1"/>
    </source>
</evidence>
<evidence type="ECO:0000256" key="2">
    <source>
        <dbReference type="ARBA" id="ARBA00022692"/>
    </source>
</evidence>
<feature type="transmembrane region" description="Helical" evidence="7">
    <location>
        <begin position="1090"/>
        <end position="1113"/>
    </location>
</feature>
<dbReference type="EMBL" id="JAAAIM010000093">
    <property type="protein sequence ID" value="KAG0295172.1"/>
    <property type="molecule type" value="Genomic_DNA"/>
</dbReference>
<comment type="caution">
    <text evidence="9">The sequence shown here is derived from an EMBL/GenBank/DDBJ whole genome shotgun (WGS) entry which is preliminary data.</text>
</comment>
<comment type="subcellular location">
    <subcellularLocation>
        <location evidence="1">Membrane</location>
        <topology evidence="1">Multi-pass membrane protein</topology>
    </subcellularLocation>
</comment>
<dbReference type="PANTHER" id="PTHR10582:SF2">
    <property type="entry name" value="INACTIVE"/>
    <property type="match status" value="1"/>
</dbReference>
<keyword evidence="2 7" id="KW-0812">Transmembrane</keyword>
<evidence type="ECO:0000256" key="1">
    <source>
        <dbReference type="ARBA" id="ARBA00004141"/>
    </source>
</evidence>
<evidence type="ECO:0000256" key="4">
    <source>
        <dbReference type="ARBA" id="ARBA00022989"/>
    </source>
</evidence>
<accession>A0ABQ7KCG8</accession>
<sequence length="1511" mass="172685">MADCIVNISEDSVDAILQSQPLLSTELQAPSTAVSLSASTKASSELTATPLPPKAYRWYLQDSGDESFPTERTFALAEEFHPPIKIDASKKTIKWKIDLPSDREKGEFYDIVLGVSTKNLRVDDIESILMRIEQSRKNYEGFECEVFKRHELERLSATDELNEGKDKDEDNDDGKEARENKTEKDNTVFKWKLFHRCYGIGDEVSFIMEINTWPELPLEYGSLDLHFVELCTDSLALYQAGDGRFAVINTAMGDDDEFIEVWDLQDYEIESKKADDPMDKGSPVDDGVTEGVEEVVVKRHRATPVAWMPLATGNTLFSISWDGSLVVVMDRKKPESPEDGKDDPSEVYQSLFAVYQCSRDDKGTSETPPSRMSLVRYDVEQTCPGLRNYVGDGVFHMVDKLNPDPKDELFVACNGITIEIYSTFEQWTPLRSIVMDSTLARQNQPFDMGSAMFRQLQGRYLITTNDTEGFTYDIMQGTLISFSTAVPEAYVCTMNYLSTVSPDGLLIAISGYRHVSVYRTQTWTLQGTYVFDEIASDERVERAIFMDDGNLLHVMVGQIENVRWQGRPGYILDVATMTVVGRVAADGTDTIRLSPLDESVQGIVYSGYTKLWHMRLEDRRTLRSPTGDTDRCTDRCDHPDSLYSCVDEGTSPSGLHLKVQRVDASFGSDTKRKKRSTLTVTMTDPTNSQAKKMIFPLPRVYRLDKAAFFADFRYLLIMCEGAFFAWSVPTTFEGDFRLQMVLYAEGSNEWEWTICSHDIVRCRSEDEEKLSIIGYVKQSFTKSTEEAFLTGLGLMVLPFYELADVGLKQEIVRYYGRFINTYPYKDDVATSLMTIFSVFWSPDRHQVICEIIKGLLSLSGTRWVPHHNLKAENSPLTIFLDKAKTNSLANTGVQIIVDYCLREAKASQDPYFLVPILQCLPSLVDSNQLYSELARTIYRELAFFPVQGREFLIANHLLINPSTFRWRFWKTYPWGLHQYRDQVLQFSTDKTPNPPKGNFTRDIFQASFDLLWHGSQDAGSQQVTEEPEEVTTARTLFSWPHAIWTMISRKCRLKYNATVECYPFELETLDNPALMALVEYKWNTIGFHYWLVRFLGQVGYYIMVLTAMFLQIYVTPSSAEDDNGKIDLGLEGLFVAIIVVAFIFLWLEFVQLLKDKRGYIQSIYNWVDLLVFFLPLAGAINQMLIIQGVVVSGLNPGLLSFSVLFIFLHFLFELRVFQAVCHFVSMIIRAIYSIRVFFFVFAGGLFAFSIAIVHLMYACVSSGADHCDYFTEGFSHNLLRAISVSYFMMGGNYDPVEKGFETDSFAFHMMMIVFFFFTVILMMNVLIALINNAIDDGDQTWQLDWLEYRMRYVESAENMTYDIPGFREKHNFFPDTIYYTATPQQVRDYKKKTREMEDNSTPGVLDHEGDGQQLIESNAAAASVATVETVSPDVHAAVEEEKKGVVQRNETETMDEGLAHLMETKLRKHYESERASSQKQIGELQQQLRDQQEMMREQQQVLMQILSKLER</sequence>
<feature type="transmembrane region" description="Helical" evidence="7">
    <location>
        <begin position="1165"/>
        <end position="1186"/>
    </location>
</feature>
<dbReference type="InterPro" id="IPR036322">
    <property type="entry name" value="WD40_repeat_dom_sf"/>
</dbReference>
<keyword evidence="10" id="KW-1185">Reference proteome</keyword>
<dbReference type="InterPro" id="IPR024862">
    <property type="entry name" value="TRPV"/>
</dbReference>
<keyword evidence="4 7" id="KW-1133">Transmembrane helix</keyword>
<proteinExistence type="predicted"/>
<keyword evidence="3" id="KW-0677">Repeat</keyword>
<feature type="domain" description="Ion transport" evidence="8">
    <location>
        <begin position="1101"/>
        <end position="1340"/>
    </location>
</feature>